<dbReference type="InterPro" id="IPR036259">
    <property type="entry name" value="MFS_trans_sf"/>
</dbReference>
<feature type="transmembrane region" description="Helical" evidence="7">
    <location>
        <begin position="409"/>
        <end position="428"/>
    </location>
</feature>
<dbReference type="Gene3D" id="1.20.1250.20">
    <property type="entry name" value="MFS general substrate transporter like domains"/>
    <property type="match status" value="2"/>
</dbReference>
<feature type="transmembrane region" description="Helical" evidence="7">
    <location>
        <begin position="448"/>
        <end position="466"/>
    </location>
</feature>
<dbReference type="InterPro" id="IPR020846">
    <property type="entry name" value="MFS_dom"/>
</dbReference>
<reference evidence="9" key="1">
    <citation type="submission" date="2023-06" db="EMBL/GenBank/DDBJ databases">
        <title>Conoideocrella luteorostrata (Hypocreales: Clavicipitaceae), a potential biocontrol fungus for elongate hemlock scale in United States Christmas tree production areas.</title>
        <authorList>
            <person name="Barrett H."/>
            <person name="Lovett B."/>
            <person name="Macias A.M."/>
            <person name="Stajich J.E."/>
            <person name="Kasson M.T."/>
        </authorList>
    </citation>
    <scope>NUCLEOTIDE SEQUENCE</scope>
    <source>
        <strain evidence="9">ARSEF 14590</strain>
    </source>
</reference>
<protein>
    <recommendedName>
        <fullName evidence="8">Major facilitator superfamily (MFS) profile domain-containing protein</fullName>
    </recommendedName>
</protein>
<keyword evidence="10" id="KW-1185">Reference proteome</keyword>
<evidence type="ECO:0000313" key="10">
    <source>
        <dbReference type="Proteomes" id="UP001251528"/>
    </source>
</evidence>
<keyword evidence="3 7" id="KW-0812">Transmembrane</keyword>
<evidence type="ECO:0000256" key="6">
    <source>
        <dbReference type="SAM" id="MobiDB-lite"/>
    </source>
</evidence>
<evidence type="ECO:0000256" key="4">
    <source>
        <dbReference type="ARBA" id="ARBA00022989"/>
    </source>
</evidence>
<feature type="transmembrane region" description="Helical" evidence="7">
    <location>
        <begin position="379"/>
        <end position="397"/>
    </location>
</feature>
<dbReference type="AlphaFoldDB" id="A0AAJ0CSF1"/>
<dbReference type="FunFam" id="1.20.1250.20:FF:000057">
    <property type="entry name" value="MFS general substrate transporter"/>
    <property type="match status" value="1"/>
</dbReference>
<evidence type="ECO:0000256" key="7">
    <source>
        <dbReference type="SAM" id="Phobius"/>
    </source>
</evidence>
<evidence type="ECO:0000256" key="5">
    <source>
        <dbReference type="ARBA" id="ARBA00023136"/>
    </source>
</evidence>
<comment type="subcellular location">
    <subcellularLocation>
        <location evidence="1">Membrane</location>
        <topology evidence="1">Multi-pass membrane protein</topology>
    </subcellularLocation>
</comment>
<dbReference type="GO" id="GO:0016020">
    <property type="term" value="C:membrane"/>
    <property type="evidence" value="ECO:0007669"/>
    <property type="project" value="UniProtKB-SubCell"/>
</dbReference>
<proteinExistence type="predicted"/>
<dbReference type="FunFam" id="1.20.1250.20:FF:000013">
    <property type="entry name" value="MFS general substrate transporter"/>
    <property type="match status" value="1"/>
</dbReference>
<evidence type="ECO:0000313" key="9">
    <source>
        <dbReference type="EMBL" id="KAK2599946.1"/>
    </source>
</evidence>
<organism evidence="9 10">
    <name type="scientific">Conoideocrella luteorostrata</name>
    <dbReference type="NCBI Taxonomy" id="1105319"/>
    <lineage>
        <taxon>Eukaryota</taxon>
        <taxon>Fungi</taxon>
        <taxon>Dikarya</taxon>
        <taxon>Ascomycota</taxon>
        <taxon>Pezizomycotina</taxon>
        <taxon>Sordariomycetes</taxon>
        <taxon>Hypocreomycetidae</taxon>
        <taxon>Hypocreales</taxon>
        <taxon>Clavicipitaceae</taxon>
        <taxon>Conoideocrella</taxon>
    </lineage>
</organism>
<keyword evidence="5 7" id="KW-0472">Membrane</keyword>
<evidence type="ECO:0000259" key="8">
    <source>
        <dbReference type="PROSITE" id="PS50850"/>
    </source>
</evidence>
<dbReference type="Proteomes" id="UP001251528">
    <property type="component" value="Unassembled WGS sequence"/>
</dbReference>
<evidence type="ECO:0000256" key="1">
    <source>
        <dbReference type="ARBA" id="ARBA00004141"/>
    </source>
</evidence>
<feature type="transmembrane region" description="Helical" evidence="7">
    <location>
        <begin position="89"/>
        <end position="109"/>
    </location>
</feature>
<keyword evidence="2" id="KW-0813">Transport</keyword>
<feature type="transmembrane region" description="Helical" evidence="7">
    <location>
        <begin position="150"/>
        <end position="168"/>
    </location>
</feature>
<dbReference type="InterPro" id="IPR011701">
    <property type="entry name" value="MFS"/>
</dbReference>
<dbReference type="EMBL" id="JASWJB010000087">
    <property type="protein sequence ID" value="KAK2599946.1"/>
    <property type="molecule type" value="Genomic_DNA"/>
</dbReference>
<feature type="transmembrane region" description="Helical" evidence="7">
    <location>
        <begin position="180"/>
        <end position="201"/>
    </location>
</feature>
<feature type="transmembrane region" description="Helical" evidence="7">
    <location>
        <begin position="121"/>
        <end position="138"/>
    </location>
</feature>
<evidence type="ECO:0000256" key="2">
    <source>
        <dbReference type="ARBA" id="ARBA00022448"/>
    </source>
</evidence>
<feature type="transmembrane region" description="Helical" evidence="7">
    <location>
        <begin position="323"/>
        <end position="340"/>
    </location>
</feature>
<feature type="domain" description="Major facilitator superfamily (MFS) profile" evidence="8">
    <location>
        <begin position="48"/>
        <end position="471"/>
    </location>
</feature>
<name>A0AAJ0CSF1_9HYPO</name>
<accession>A0AAJ0CSF1</accession>
<feature type="transmembrane region" description="Helical" evidence="7">
    <location>
        <begin position="213"/>
        <end position="235"/>
    </location>
</feature>
<feature type="transmembrane region" description="Helical" evidence="7">
    <location>
        <begin position="347"/>
        <end position="367"/>
    </location>
</feature>
<dbReference type="PANTHER" id="PTHR43791">
    <property type="entry name" value="PERMEASE-RELATED"/>
    <property type="match status" value="1"/>
</dbReference>
<keyword evidence="4 7" id="KW-1133">Transmembrane helix</keyword>
<dbReference type="PANTHER" id="PTHR43791:SF49">
    <property type="entry name" value="TRANSPORTER, PUTATIVE (AFU_ORTHOLOGUE AFUA_4G04250)-RELATED"/>
    <property type="match status" value="1"/>
</dbReference>
<dbReference type="GO" id="GO:0022857">
    <property type="term" value="F:transmembrane transporter activity"/>
    <property type="evidence" value="ECO:0007669"/>
    <property type="project" value="InterPro"/>
</dbReference>
<dbReference type="PROSITE" id="PS50850">
    <property type="entry name" value="MFS"/>
    <property type="match status" value="1"/>
</dbReference>
<dbReference type="SUPFAM" id="SSF103473">
    <property type="entry name" value="MFS general substrate transporter"/>
    <property type="match status" value="1"/>
</dbReference>
<sequence length="487" mass="52988">MNDSPNPSASGKDCEVGTFGKHSLSQGNIPESESKAESSLILKQDLRILPLCASIYFLSFLDRSNIGNAKILNSSTHDDMQNSTGMTDYQFNIALMVFVVAYAIFEVPSNILLKKLRPSRWLAFLMFSWGSMTMLLAAGKNFGGVTALRFLLGAFEAGLFPGLVYYLTFWYRHNERSVRVAFVLASATLAGAFGGAIAYGIGHINNTHSLRGWQWLFVIEGIPSCTCAVLVFFFLPDYPETASWLSESERDLAVRRLLHEGSKEAQPAMTWADAKATLTDYRLYAHYAIYFAISPGFASLSLFSPSIVSGLGYTDLKAQLFTVPPWAVAYVCQLVVAYSADRSNARGLHTAGAAIVGAVGFIVSAALPPTAYLSRYGGLILATAGAFSCIPPLLGWLSSNMYSTAATGLAIAINVSIGGGLGQIPGVWIYKASEKKDGYPTGNWTNAAFQLFVATASLGLWMFYRVKNRRLGEEARRNGVEPRLFKM</sequence>
<gene>
    <name evidence="9" type="ORF">QQS21_005330</name>
</gene>
<evidence type="ECO:0000256" key="3">
    <source>
        <dbReference type="ARBA" id="ARBA00022692"/>
    </source>
</evidence>
<dbReference type="Pfam" id="PF07690">
    <property type="entry name" value="MFS_1"/>
    <property type="match status" value="1"/>
</dbReference>
<comment type="caution">
    <text evidence="9">The sequence shown here is derived from an EMBL/GenBank/DDBJ whole genome shotgun (WGS) entry which is preliminary data.</text>
</comment>
<feature type="transmembrane region" description="Helical" evidence="7">
    <location>
        <begin position="284"/>
        <end position="303"/>
    </location>
</feature>
<feature type="region of interest" description="Disordered" evidence="6">
    <location>
        <begin position="1"/>
        <end position="31"/>
    </location>
</feature>